<evidence type="ECO:0000313" key="3">
    <source>
        <dbReference type="Proteomes" id="UP000236162"/>
    </source>
</evidence>
<feature type="transmembrane region" description="Helical" evidence="1">
    <location>
        <begin position="136"/>
        <end position="155"/>
    </location>
</feature>
<protein>
    <submittedName>
        <fullName evidence="2">Uncharacterized protein</fullName>
    </submittedName>
</protein>
<gene>
    <name evidence="2" type="ORF">LPPLD21_02518</name>
</gene>
<organism evidence="2 3">
    <name type="scientific">Lactiplantibacillus paraplantarum</name>
    <dbReference type="NCBI Taxonomy" id="60520"/>
    <lineage>
        <taxon>Bacteria</taxon>
        <taxon>Bacillati</taxon>
        <taxon>Bacillota</taxon>
        <taxon>Bacilli</taxon>
        <taxon>Lactobacillales</taxon>
        <taxon>Lactobacillaceae</taxon>
        <taxon>Lactiplantibacillus</taxon>
    </lineage>
</organism>
<keyword evidence="1" id="KW-1133">Transmembrane helix</keyword>
<feature type="transmembrane region" description="Helical" evidence="1">
    <location>
        <begin position="20"/>
        <end position="39"/>
    </location>
</feature>
<comment type="caution">
    <text evidence="2">The sequence shown here is derived from an EMBL/GenBank/DDBJ whole genome shotgun (WGS) entry which is preliminary data.</text>
</comment>
<name>A0ABQ0ND20_9LACO</name>
<proteinExistence type="predicted"/>
<accession>A0ABQ0ND20</accession>
<keyword evidence="1" id="KW-0472">Membrane</keyword>
<feature type="transmembrane region" description="Helical" evidence="1">
    <location>
        <begin position="54"/>
        <end position="73"/>
    </location>
</feature>
<sequence>MRKERPGRNGYSHMRKNLILIGADYLRCAIFFIIAFYAVTADPSGRFHFYWTPVNIYLTSAYLFGHPILMRLIPRLTHNPFQMISIASRSLTASAGQQHQSLSQIYHNAVNPVSSRDMLLSQNEYRDDMTSISVSFAIHGFLLLLSWPLIGIILLSRSCSYFIRQLIAHHKR</sequence>
<keyword evidence="3" id="KW-1185">Reference proteome</keyword>
<evidence type="ECO:0000313" key="2">
    <source>
        <dbReference type="EMBL" id="GBF02963.1"/>
    </source>
</evidence>
<dbReference type="Proteomes" id="UP000236162">
    <property type="component" value="Unassembled WGS sequence"/>
</dbReference>
<dbReference type="EMBL" id="BDOR01000018">
    <property type="protein sequence ID" value="GBF02963.1"/>
    <property type="molecule type" value="Genomic_DNA"/>
</dbReference>
<keyword evidence="1" id="KW-0812">Transmembrane</keyword>
<evidence type="ECO:0000256" key="1">
    <source>
        <dbReference type="SAM" id="Phobius"/>
    </source>
</evidence>
<reference evidence="2 3" key="1">
    <citation type="submission" date="2017-04" db="EMBL/GenBank/DDBJ databases">
        <title>In vitro and in silico characterization of Lactobacillus paraplantarum D2-1, a starter culture for soymilk fermentation.</title>
        <authorList>
            <person name="Endo A."/>
            <person name="Sasaki F."/>
            <person name="Maeno S."/>
            <person name="Kanesaki Y."/>
            <person name="Kubota E."/>
            <person name="Torres G.A."/>
            <person name="Tomita S."/>
            <person name="Nakagawa J."/>
        </authorList>
    </citation>
    <scope>NUCLEOTIDE SEQUENCE [LARGE SCALE GENOMIC DNA]</scope>
    <source>
        <strain evidence="2 3">D2-1</strain>
    </source>
</reference>